<dbReference type="Gene3D" id="2.40.30.170">
    <property type="match status" value="1"/>
</dbReference>
<dbReference type="Pfam" id="PF25967">
    <property type="entry name" value="RND-MFP_C"/>
    <property type="match status" value="1"/>
</dbReference>
<reference evidence="10" key="1">
    <citation type="journal article" date="2019" name="Int. J. Syst. Evol. Microbiol.">
        <title>The Global Catalogue of Microorganisms (GCM) 10K type strain sequencing project: providing services to taxonomists for standard genome sequencing and annotation.</title>
        <authorList>
            <consortium name="The Broad Institute Genomics Platform"/>
            <consortium name="The Broad Institute Genome Sequencing Center for Infectious Disease"/>
            <person name="Wu L."/>
            <person name="Ma J."/>
        </authorList>
    </citation>
    <scope>NUCLEOTIDE SEQUENCE [LARGE SCALE GENOMIC DNA]</scope>
    <source>
        <strain evidence="10">JCM 6835</strain>
    </source>
</reference>
<evidence type="ECO:0000259" key="8">
    <source>
        <dbReference type="Pfam" id="PF25967"/>
    </source>
</evidence>
<evidence type="ECO:0000256" key="2">
    <source>
        <dbReference type="ARBA" id="ARBA00009477"/>
    </source>
</evidence>
<dbReference type="SUPFAM" id="SSF111369">
    <property type="entry name" value="HlyD-like secretion proteins"/>
    <property type="match status" value="2"/>
</dbReference>
<proteinExistence type="inferred from homology"/>
<comment type="caution">
    <text evidence="9">The sequence shown here is derived from an EMBL/GenBank/DDBJ whole genome shotgun (WGS) entry which is preliminary data.</text>
</comment>
<name>A0ABP6DMV9_9ACTN</name>
<comment type="subcellular location">
    <subcellularLocation>
        <location evidence="1">Cell envelope</location>
    </subcellularLocation>
</comment>
<sequence length="556" mass="54951">MRPTYVRTGVLAVAAAALVGTGVLFALADEPAPQATVLLAAAQRGTVTAAVSAAGNTSDGSSRDLSFGAQGKVTALSVKAGDRVRKGQVLARIDSAAAMEAYTAAKADVAAAQDALEQAQATDCAPSDTSSGAAGSAQAAGSPGTAGSSAAGGASVARVAWAGFTPSPDPVARPGGSPAPTGFERPAPTVTVTVTEPAPSVTVTATATVTATVTATPSPSRSQSGRPTTEPGSDPGTDPNTDPGPEPGMEPGADPAATGRPDAWPSARPSPTSSRTAGPAVSPTPAGTRSTTPSGRPTGAASGKPTATPDGRPSAGPSGRTTPGARADSRREGRSETPCGMSEEQAESGLAKAQAAMEQAADAVRGTRIVAPASGTVLSVAGAKGDTAGTGAFITLGDLDELQVQALFTESDVNSLRLGQQAAITLATRQGERYSGTVTHLAPTATTTGRLVRYAVTITFDDPPKDLLLGQTATVTVTTGEADDALYVPAQAVKTGKDGTATVTVRTGSGEKEQRVTTGVRGDQYVQVKEGLTAGDRVVVGQVGSGGFPDGSWPEG</sequence>
<evidence type="ECO:0000313" key="10">
    <source>
        <dbReference type="Proteomes" id="UP001501666"/>
    </source>
</evidence>
<dbReference type="InterPro" id="IPR058625">
    <property type="entry name" value="MdtA-like_BSH"/>
</dbReference>
<dbReference type="PANTHER" id="PTHR30469">
    <property type="entry name" value="MULTIDRUG RESISTANCE PROTEIN MDTA"/>
    <property type="match status" value="1"/>
</dbReference>
<feature type="domain" description="CusB-like beta-barrel" evidence="7">
    <location>
        <begin position="405"/>
        <end position="479"/>
    </location>
</feature>
<dbReference type="Gene3D" id="2.40.50.100">
    <property type="match status" value="1"/>
</dbReference>
<evidence type="ECO:0000256" key="3">
    <source>
        <dbReference type="ARBA" id="ARBA00022448"/>
    </source>
</evidence>
<dbReference type="Proteomes" id="UP001501666">
    <property type="component" value="Unassembled WGS sequence"/>
</dbReference>
<dbReference type="InterPro" id="IPR006143">
    <property type="entry name" value="RND_pump_MFP"/>
</dbReference>
<dbReference type="Gene3D" id="2.40.420.20">
    <property type="match status" value="1"/>
</dbReference>
<evidence type="ECO:0008006" key="11">
    <source>
        <dbReference type="Google" id="ProtNLM"/>
    </source>
</evidence>
<protein>
    <recommendedName>
        <fullName evidence="11">HlyD family secretion protein</fullName>
    </recommendedName>
</protein>
<feature type="region of interest" description="Disordered" evidence="4">
    <location>
        <begin position="121"/>
        <end position="151"/>
    </location>
</feature>
<dbReference type="RefSeq" id="WP_346143928.1">
    <property type="nucleotide sequence ID" value="NZ_BAAATE010000002.1"/>
</dbReference>
<dbReference type="PANTHER" id="PTHR30469:SF33">
    <property type="entry name" value="SLR1207 PROTEIN"/>
    <property type="match status" value="1"/>
</dbReference>
<feature type="region of interest" description="Disordered" evidence="4">
    <location>
        <begin position="203"/>
        <end position="352"/>
    </location>
</feature>
<evidence type="ECO:0000259" key="7">
    <source>
        <dbReference type="Pfam" id="PF25954"/>
    </source>
</evidence>
<organism evidence="9 10">
    <name type="scientific">Nonomuraea recticatena</name>
    <dbReference type="NCBI Taxonomy" id="46178"/>
    <lineage>
        <taxon>Bacteria</taxon>
        <taxon>Bacillati</taxon>
        <taxon>Actinomycetota</taxon>
        <taxon>Actinomycetes</taxon>
        <taxon>Streptosporangiales</taxon>
        <taxon>Streptosporangiaceae</taxon>
        <taxon>Nonomuraea</taxon>
    </lineage>
</organism>
<evidence type="ECO:0000256" key="1">
    <source>
        <dbReference type="ARBA" id="ARBA00004196"/>
    </source>
</evidence>
<accession>A0ABP6DMV9</accession>
<feature type="compositionally biased region" description="Low complexity" evidence="4">
    <location>
        <begin position="231"/>
        <end position="241"/>
    </location>
</feature>
<feature type="domain" description="Multidrug resistance protein MdtA-like barrel-sandwich hybrid" evidence="6">
    <location>
        <begin position="70"/>
        <end position="391"/>
    </location>
</feature>
<feature type="signal peptide" evidence="5">
    <location>
        <begin position="1"/>
        <end position="28"/>
    </location>
</feature>
<feature type="compositionally biased region" description="Polar residues" evidence="4">
    <location>
        <begin position="285"/>
        <end position="295"/>
    </location>
</feature>
<evidence type="ECO:0000313" key="9">
    <source>
        <dbReference type="EMBL" id="GAA2647946.1"/>
    </source>
</evidence>
<feature type="compositionally biased region" description="Low complexity" evidence="4">
    <location>
        <begin position="265"/>
        <end position="277"/>
    </location>
</feature>
<dbReference type="Pfam" id="PF25917">
    <property type="entry name" value="BSH_RND"/>
    <property type="match status" value="1"/>
</dbReference>
<keyword evidence="3" id="KW-0813">Transport</keyword>
<gene>
    <name evidence="9" type="ORF">GCM10010412_011880</name>
</gene>
<keyword evidence="10" id="KW-1185">Reference proteome</keyword>
<evidence type="ECO:0000256" key="5">
    <source>
        <dbReference type="SAM" id="SignalP"/>
    </source>
</evidence>
<feature type="chain" id="PRO_5046772389" description="HlyD family secretion protein" evidence="5">
    <location>
        <begin position="29"/>
        <end position="556"/>
    </location>
</feature>
<dbReference type="InterPro" id="IPR058627">
    <property type="entry name" value="MdtA-like_C"/>
</dbReference>
<dbReference type="NCBIfam" id="TIGR01730">
    <property type="entry name" value="RND_mfp"/>
    <property type="match status" value="1"/>
</dbReference>
<dbReference type="EMBL" id="BAAATE010000002">
    <property type="protein sequence ID" value="GAA2647946.1"/>
    <property type="molecule type" value="Genomic_DNA"/>
</dbReference>
<evidence type="ECO:0000259" key="6">
    <source>
        <dbReference type="Pfam" id="PF25917"/>
    </source>
</evidence>
<evidence type="ECO:0000256" key="4">
    <source>
        <dbReference type="SAM" id="MobiDB-lite"/>
    </source>
</evidence>
<feature type="domain" description="Multidrug resistance protein MdtA-like C-terminal permuted SH3" evidence="8">
    <location>
        <begin position="484"/>
        <end position="543"/>
    </location>
</feature>
<dbReference type="Pfam" id="PF25954">
    <property type="entry name" value="Beta-barrel_RND_2"/>
    <property type="match status" value="1"/>
</dbReference>
<dbReference type="InterPro" id="IPR058792">
    <property type="entry name" value="Beta-barrel_RND_2"/>
</dbReference>
<feature type="compositionally biased region" description="Low complexity" evidence="4">
    <location>
        <begin position="203"/>
        <end position="220"/>
    </location>
</feature>
<keyword evidence="5" id="KW-0732">Signal</keyword>
<comment type="similarity">
    <text evidence="2">Belongs to the membrane fusion protein (MFP) (TC 8.A.1) family.</text>
</comment>
<feature type="region of interest" description="Disordered" evidence="4">
    <location>
        <begin position="167"/>
        <end position="187"/>
    </location>
</feature>